<feature type="transmembrane region" description="Helical" evidence="1">
    <location>
        <begin position="22"/>
        <end position="40"/>
    </location>
</feature>
<dbReference type="EMBL" id="KK118044">
    <property type="protein sequence ID" value="KFM72074.1"/>
    <property type="molecule type" value="Genomic_DNA"/>
</dbReference>
<keyword evidence="3" id="KW-1185">Reference proteome</keyword>
<gene>
    <name evidence="2" type="ORF">X975_18782</name>
</gene>
<sequence>MYFILFCLKWKGKVSCIQVNKLIIWFFFFFYAWFRFLPLIKQLNIMPEKEWGCSKLCKEIHTLESSSEWQDYFICTEFFGYELCIRD</sequence>
<protein>
    <submittedName>
        <fullName evidence="2">Uncharacterized protein</fullName>
    </submittedName>
</protein>
<reference evidence="2 3" key="1">
    <citation type="submission" date="2013-11" db="EMBL/GenBank/DDBJ databases">
        <title>Genome sequencing of Stegodyphus mimosarum.</title>
        <authorList>
            <person name="Bechsgaard J."/>
        </authorList>
    </citation>
    <scope>NUCLEOTIDE SEQUENCE [LARGE SCALE GENOMIC DNA]</scope>
</reference>
<keyword evidence="1" id="KW-0812">Transmembrane</keyword>
<dbReference type="Proteomes" id="UP000054359">
    <property type="component" value="Unassembled WGS sequence"/>
</dbReference>
<accession>A0A087U3Y5</accession>
<feature type="non-terminal residue" evidence="2">
    <location>
        <position position="87"/>
    </location>
</feature>
<evidence type="ECO:0000313" key="2">
    <source>
        <dbReference type="EMBL" id="KFM72074.1"/>
    </source>
</evidence>
<evidence type="ECO:0000313" key="3">
    <source>
        <dbReference type="Proteomes" id="UP000054359"/>
    </source>
</evidence>
<dbReference type="AlphaFoldDB" id="A0A087U3Y5"/>
<name>A0A087U3Y5_STEMI</name>
<proteinExistence type="predicted"/>
<evidence type="ECO:0000256" key="1">
    <source>
        <dbReference type="SAM" id="Phobius"/>
    </source>
</evidence>
<organism evidence="2 3">
    <name type="scientific">Stegodyphus mimosarum</name>
    <name type="common">African social velvet spider</name>
    <dbReference type="NCBI Taxonomy" id="407821"/>
    <lineage>
        <taxon>Eukaryota</taxon>
        <taxon>Metazoa</taxon>
        <taxon>Ecdysozoa</taxon>
        <taxon>Arthropoda</taxon>
        <taxon>Chelicerata</taxon>
        <taxon>Arachnida</taxon>
        <taxon>Araneae</taxon>
        <taxon>Araneomorphae</taxon>
        <taxon>Entelegynae</taxon>
        <taxon>Eresoidea</taxon>
        <taxon>Eresidae</taxon>
        <taxon>Stegodyphus</taxon>
    </lineage>
</organism>
<keyword evidence="1" id="KW-0472">Membrane</keyword>
<keyword evidence="1" id="KW-1133">Transmembrane helix</keyword>